<sequence>MRFKLYHTLLAAFAAQAYATTPPTASFNNSISWAACKSGLPEGLHCGQLEVPLDWSKPHGEMITLGLMKLEAISKSQRLGSLMFNPGGPGGAATTMCKYQAAGVPFFAVPYHATHLCGTAFFLSFPTNEEEYPKILDTSKTFANSCLELSGDLVRHVHTISVVHDIEALRLALGDGKLNWLGISYGAQIAAQYAATYPESIRSIVMDGNVDHTSTEIYTTNAEAATYEDELVRFFEWCSATESCPLHGQDVSELFLDLVAKADREAIAAPGCLATADTSSAGSCRSNVTGEDIRFNVQGNSLLTHKDEIAIAPGWDLLGQALNESMHGNATLLSSGWATDNNSSLWQGLVIGCLDWYASTDSFAQNEYQKMNETALRQAPPILMVNAEHDPESSFLWAQNPYSQMPSATLLTRQGDDHASYGNSGEAQAIMESYLVNLTMLAKNTIVNS</sequence>
<evidence type="ECO:0008006" key="6">
    <source>
        <dbReference type="Google" id="ProtNLM"/>
    </source>
</evidence>
<evidence type="ECO:0000256" key="1">
    <source>
        <dbReference type="SAM" id="SignalP"/>
    </source>
</evidence>
<feature type="chain" id="PRO_5040334992" description="AB hydrolase-1 domain-containing protein" evidence="1">
    <location>
        <begin position="20"/>
        <end position="449"/>
    </location>
</feature>
<dbReference type="Pfam" id="PF08386">
    <property type="entry name" value="Abhydrolase_4"/>
    <property type="match status" value="1"/>
</dbReference>
<evidence type="ECO:0000313" key="5">
    <source>
        <dbReference type="Proteomes" id="UP000696573"/>
    </source>
</evidence>
<comment type="caution">
    <text evidence="4">The sequence shown here is derived from an EMBL/GenBank/DDBJ whole genome shotgun (WGS) entry which is preliminary data.</text>
</comment>
<evidence type="ECO:0000313" key="4">
    <source>
        <dbReference type="EMBL" id="CAH0027723.1"/>
    </source>
</evidence>
<dbReference type="Gene3D" id="3.40.50.1820">
    <property type="entry name" value="alpha/beta hydrolase"/>
    <property type="match status" value="1"/>
</dbReference>
<dbReference type="PANTHER" id="PTHR43722">
    <property type="entry name" value="PROLINE IMINOPEPTIDASE"/>
    <property type="match status" value="1"/>
</dbReference>
<dbReference type="PANTHER" id="PTHR43722:SF1">
    <property type="entry name" value="PROLINE IMINOPEPTIDASE"/>
    <property type="match status" value="1"/>
</dbReference>
<dbReference type="AlphaFoldDB" id="A0A9N9VMA3"/>
<feature type="domain" description="AB hydrolase-1" evidence="2">
    <location>
        <begin position="140"/>
        <end position="257"/>
    </location>
</feature>
<dbReference type="Proteomes" id="UP000696573">
    <property type="component" value="Unassembled WGS sequence"/>
</dbReference>
<proteinExistence type="predicted"/>
<feature type="domain" description="Peptidase S33 tripeptidyl aminopeptidase-like C-terminal" evidence="3">
    <location>
        <begin position="351"/>
        <end position="443"/>
    </location>
</feature>
<dbReference type="InterPro" id="IPR000073">
    <property type="entry name" value="AB_hydrolase_1"/>
</dbReference>
<dbReference type="Pfam" id="PF00561">
    <property type="entry name" value="Abhydrolase_1"/>
    <property type="match status" value="1"/>
</dbReference>
<dbReference type="SUPFAM" id="SSF53474">
    <property type="entry name" value="alpha/beta-Hydrolases"/>
    <property type="match status" value="1"/>
</dbReference>
<dbReference type="GO" id="GO:0006508">
    <property type="term" value="P:proteolysis"/>
    <property type="evidence" value="ECO:0007669"/>
    <property type="project" value="InterPro"/>
</dbReference>
<evidence type="ECO:0000259" key="3">
    <source>
        <dbReference type="Pfam" id="PF08386"/>
    </source>
</evidence>
<protein>
    <recommendedName>
        <fullName evidence="6">AB hydrolase-1 domain-containing protein</fullName>
    </recommendedName>
</protein>
<accession>A0A9N9VMA3</accession>
<feature type="signal peptide" evidence="1">
    <location>
        <begin position="1"/>
        <end position="19"/>
    </location>
</feature>
<evidence type="ECO:0000259" key="2">
    <source>
        <dbReference type="Pfam" id="PF00561"/>
    </source>
</evidence>
<dbReference type="InterPro" id="IPR029058">
    <property type="entry name" value="AB_hydrolase_fold"/>
</dbReference>
<organism evidence="4 5">
    <name type="scientific">Clonostachys rhizophaga</name>
    <dbReference type="NCBI Taxonomy" id="160324"/>
    <lineage>
        <taxon>Eukaryota</taxon>
        <taxon>Fungi</taxon>
        <taxon>Dikarya</taxon>
        <taxon>Ascomycota</taxon>
        <taxon>Pezizomycotina</taxon>
        <taxon>Sordariomycetes</taxon>
        <taxon>Hypocreomycetidae</taxon>
        <taxon>Hypocreales</taxon>
        <taxon>Bionectriaceae</taxon>
        <taxon>Clonostachys</taxon>
    </lineage>
</organism>
<keyword evidence="5" id="KW-1185">Reference proteome</keyword>
<dbReference type="InterPro" id="IPR013595">
    <property type="entry name" value="Pept_S33_TAP-like_C"/>
</dbReference>
<name>A0A9N9VMA3_9HYPO</name>
<keyword evidence="1" id="KW-0732">Signal</keyword>
<dbReference type="GO" id="GO:0004177">
    <property type="term" value="F:aminopeptidase activity"/>
    <property type="evidence" value="ECO:0007669"/>
    <property type="project" value="UniProtKB-EC"/>
</dbReference>
<reference evidence="4" key="1">
    <citation type="submission" date="2021-10" db="EMBL/GenBank/DDBJ databases">
        <authorList>
            <person name="Piombo E."/>
        </authorList>
    </citation>
    <scope>NUCLEOTIDE SEQUENCE</scope>
</reference>
<gene>
    <name evidence="4" type="ORF">CRHIZ90672A_00001689</name>
</gene>
<dbReference type="InterPro" id="IPR005944">
    <property type="entry name" value="Pro_iminopeptidase"/>
</dbReference>
<dbReference type="EMBL" id="CABFNQ020000730">
    <property type="protein sequence ID" value="CAH0027723.1"/>
    <property type="molecule type" value="Genomic_DNA"/>
</dbReference>
<dbReference type="GO" id="GO:0005737">
    <property type="term" value="C:cytoplasm"/>
    <property type="evidence" value="ECO:0007669"/>
    <property type="project" value="InterPro"/>
</dbReference>
<dbReference type="OrthoDB" id="425534at2759"/>